<dbReference type="InterPro" id="IPR014710">
    <property type="entry name" value="RmlC-like_jellyroll"/>
</dbReference>
<proteinExistence type="predicted"/>
<keyword evidence="1" id="KW-0805">Transcription regulation</keyword>
<comment type="caution">
    <text evidence="5">The sequence shown here is derived from an EMBL/GenBank/DDBJ whole genome shotgun (WGS) entry which is preliminary data.</text>
</comment>
<accession>A0AAE2UU74</accession>
<dbReference type="GO" id="GO:0003700">
    <property type="term" value="F:DNA-binding transcription factor activity"/>
    <property type="evidence" value="ECO:0007669"/>
    <property type="project" value="InterPro"/>
</dbReference>
<dbReference type="PROSITE" id="PS00041">
    <property type="entry name" value="HTH_ARAC_FAMILY_1"/>
    <property type="match status" value="1"/>
</dbReference>
<dbReference type="InterPro" id="IPR037923">
    <property type="entry name" value="HTH-like"/>
</dbReference>
<dbReference type="InterPro" id="IPR018062">
    <property type="entry name" value="HTH_AraC-typ_CS"/>
</dbReference>
<dbReference type="PANTHER" id="PTHR43280:SF2">
    <property type="entry name" value="HTH-TYPE TRANSCRIPTIONAL REGULATOR EXSA"/>
    <property type="match status" value="1"/>
</dbReference>
<dbReference type="Proteomes" id="UP000631418">
    <property type="component" value="Unassembled WGS sequence"/>
</dbReference>
<sequence length="285" mass="33965">MKNKENYYCEDMPDRNFSVDIGLSKIWELGTNFKEHWHEHLQVFYFINGKGFLRCNTKSFNIIQGDVIIINSRDLHYLESLNNDLRFYLIRIDLPFLFSDQVDLCQTKYLSPLSENLILFKNLIRNDDEIVRCIKTIIKEYNKKEIGYELAVKANLYNLVVLLIRNYIDKFVTKRQLAFKINNDERFYKVFEFVHSNFNKKISTLNLSNIAHVSPYYFCRIFKQITGKTTTEYINEVRLKKSIELLKNSNMNITEVAINCGFNDVNYFSRLFKKKYGVSPTKFIY</sequence>
<dbReference type="SUPFAM" id="SSF46689">
    <property type="entry name" value="Homeodomain-like"/>
    <property type="match status" value="2"/>
</dbReference>
<reference evidence="5" key="1">
    <citation type="submission" date="2020-11" db="EMBL/GenBank/DDBJ databases">
        <authorList>
            <person name="Thieme N."/>
            <person name="Liebl W."/>
            <person name="Zverlov V."/>
        </authorList>
    </citation>
    <scope>NUCLEOTIDE SEQUENCE</scope>
    <source>
        <strain evidence="5">NT08</strain>
    </source>
</reference>
<organism evidence="5 6">
    <name type="scientific">Clostridium beijerinckii</name>
    <name type="common">Clostridium MP</name>
    <dbReference type="NCBI Taxonomy" id="1520"/>
    <lineage>
        <taxon>Bacteria</taxon>
        <taxon>Bacillati</taxon>
        <taxon>Bacillota</taxon>
        <taxon>Clostridia</taxon>
        <taxon>Eubacteriales</taxon>
        <taxon>Clostridiaceae</taxon>
        <taxon>Clostridium</taxon>
    </lineage>
</organism>
<dbReference type="RefSeq" id="WP_011968025.1">
    <property type="nucleotide sequence ID" value="NZ_CP073279.1"/>
</dbReference>
<name>A0AAE2UU74_CLOBE</name>
<dbReference type="EMBL" id="JADOEF010000001">
    <property type="protein sequence ID" value="MBF7807459.1"/>
    <property type="molecule type" value="Genomic_DNA"/>
</dbReference>
<dbReference type="Pfam" id="PF02311">
    <property type="entry name" value="AraC_binding"/>
    <property type="match status" value="1"/>
</dbReference>
<keyword evidence="2" id="KW-0238">DNA-binding</keyword>
<dbReference type="InterPro" id="IPR020449">
    <property type="entry name" value="Tscrpt_reg_AraC-type_HTH"/>
</dbReference>
<dbReference type="PROSITE" id="PS01124">
    <property type="entry name" value="HTH_ARAC_FAMILY_2"/>
    <property type="match status" value="1"/>
</dbReference>
<dbReference type="AlphaFoldDB" id="A0AAE2UU74"/>
<dbReference type="PANTHER" id="PTHR43280">
    <property type="entry name" value="ARAC-FAMILY TRANSCRIPTIONAL REGULATOR"/>
    <property type="match status" value="1"/>
</dbReference>
<dbReference type="PRINTS" id="PR00032">
    <property type="entry name" value="HTHARAC"/>
</dbReference>
<dbReference type="OMA" id="NSGCLHM"/>
<protein>
    <submittedName>
        <fullName evidence="5">AraC family transcriptional regulator</fullName>
    </submittedName>
</protein>
<dbReference type="InterPro" id="IPR003313">
    <property type="entry name" value="AraC-bd"/>
</dbReference>
<dbReference type="Pfam" id="PF12833">
    <property type="entry name" value="HTH_18"/>
    <property type="match status" value="1"/>
</dbReference>
<feature type="domain" description="HTH araC/xylS-type" evidence="4">
    <location>
        <begin position="188"/>
        <end position="285"/>
    </location>
</feature>
<evidence type="ECO:0000313" key="5">
    <source>
        <dbReference type="EMBL" id="MBF7807459.1"/>
    </source>
</evidence>
<keyword evidence="3" id="KW-0804">Transcription</keyword>
<dbReference type="SUPFAM" id="SSF51215">
    <property type="entry name" value="Regulatory protein AraC"/>
    <property type="match status" value="1"/>
</dbReference>
<dbReference type="Gene3D" id="1.10.10.60">
    <property type="entry name" value="Homeodomain-like"/>
    <property type="match status" value="2"/>
</dbReference>
<dbReference type="InterPro" id="IPR018060">
    <property type="entry name" value="HTH_AraC"/>
</dbReference>
<evidence type="ECO:0000313" key="6">
    <source>
        <dbReference type="Proteomes" id="UP000631418"/>
    </source>
</evidence>
<dbReference type="InterPro" id="IPR009057">
    <property type="entry name" value="Homeodomain-like_sf"/>
</dbReference>
<evidence type="ECO:0000256" key="1">
    <source>
        <dbReference type="ARBA" id="ARBA00023015"/>
    </source>
</evidence>
<dbReference type="Gene3D" id="2.60.120.10">
    <property type="entry name" value="Jelly Rolls"/>
    <property type="match status" value="1"/>
</dbReference>
<evidence type="ECO:0000256" key="3">
    <source>
        <dbReference type="ARBA" id="ARBA00023163"/>
    </source>
</evidence>
<dbReference type="SMART" id="SM00342">
    <property type="entry name" value="HTH_ARAC"/>
    <property type="match status" value="1"/>
</dbReference>
<evidence type="ECO:0000256" key="2">
    <source>
        <dbReference type="ARBA" id="ARBA00023125"/>
    </source>
</evidence>
<evidence type="ECO:0000259" key="4">
    <source>
        <dbReference type="PROSITE" id="PS01124"/>
    </source>
</evidence>
<gene>
    <name evidence="5" type="ORF">IS491_01755</name>
</gene>
<dbReference type="GO" id="GO:0043565">
    <property type="term" value="F:sequence-specific DNA binding"/>
    <property type="evidence" value="ECO:0007669"/>
    <property type="project" value="InterPro"/>
</dbReference>